<evidence type="ECO:0000256" key="1">
    <source>
        <dbReference type="ARBA" id="ARBA00003236"/>
    </source>
</evidence>
<evidence type="ECO:0000313" key="9">
    <source>
        <dbReference type="Proteomes" id="UP000004848"/>
    </source>
</evidence>
<evidence type="ECO:0000256" key="6">
    <source>
        <dbReference type="ARBA" id="ARBA00032976"/>
    </source>
</evidence>
<evidence type="ECO:0000256" key="2">
    <source>
        <dbReference type="ARBA" id="ARBA00004613"/>
    </source>
</evidence>
<name>A0NRM7_ROSAI</name>
<keyword evidence="5" id="KW-0732">Signal</keyword>
<dbReference type="InterPro" id="IPR051398">
    <property type="entry name" value="Polysacch_Deacetylase"/>
</dbReference>
<dbReference type="Pfam" id="PF01522">
    <property type="entry name" value="Polysacc_deac_1"/>
    <property type="match status" value="1"/>
</dbReference>
<dbReference type="Proteomes" id="UP000004848">
    <property type="component" value="Unassembled WGS sequence"/>
</dbReference>
<feature type="domain" description="NodB homology" evidence="7">
    <location>
        <begin position="1"/>
        <end position="173"/>
    </location>
</feature>
<evidence type="ECO:0000313" key="8">
    <source>
        <dbReference type="EMBL" id="EAV44808.1"/>
    </source>
</evidence>
<dbReference type="SUPFAM" id="SSF88713">
    <property type="entry name" value="Glycoside hydrolase/deacetylase"/>
    <property type="match status" value="1"/>
</dbReference>
<protein>
    <recommendedName>
        <fullName evidence="4">Chitooligosaccharide deacetylase</fullName>
    </recommendedName>
    <alternativeName>
        <fullName evidence="6">Nodulation protein B</fullName>
    </alternativeName>
</protein>
<dbReference type="GO" id="GO:0005576">
    <property type="term" value="C:extracellular region"/>
    <property type="evidence" value="ECO:0007669"/>
    <property type="project" value="UniProtKB-SubCell"/>
</dbReference>
<dbReference type="GO" id="GO:0016810">
    <property type="term" value="F:hydrolase activity, acting on carbon-nitrogen (but not peptide) bonds"/>
    <property type="evidence" value="ECO:0007669"/>
    <property type="project" value="InterPro"/>
</dbReference>
<proteinExistence type="inferred from homology"/>
<dbReference type="GO" id="GO:0005975">
    <property type="term" value="P:carbohydrate metabolic process"/>
    <property type="evidence" value="ECO:0007669"/>
    <property type="project" value="InterPro"/>
</dbReference>
<dbReference type="CDD" id="cd10918">
    <property type="entry name" value="CE4_NodB_like_5s_6s"/>
    <property type="match status" value="1"/>
</dbReference>
<comment type="similarity">
    <text evidence="3">Belongs to the polysaccharide deacetylase family.</text>
</comment>
<dbReference type="InterPro" id="IPR002509">
    <property type="entry name" value="NODB_dom"/>
</dbReference>
<dbReference type="Gene3D" id="3.20.20.370">
    <property type="entry name" value="Glycoside hydrolase/deacetylase"/>
    <property type="match status" value="1"/>
</dbReference>
<sequence>MTFDDGNLSDIATGLPALTDAGRIGRFFVLAGRIDTEGFLSAGQMREIAAAGSVIGSHGHDHVDWRNLDEAGFQREFYDARKKIEDTVGLPVTEAAIPFGAFDRNVLHRLKDAGYSRIYTSTPGLAYGSSWFCPRWSPTASFDPDTDIAPRLSMKQKLKSSLYSLARRGRYRI</sequence>
<evidence type="ECO:0000256" key="5">
    <source>
        <dbReference type="ARBA" id="ARBA00022729"/>
    </source>
</evidence>
<comment type="caution">
    <text evidence="8">The sequence shown here is derived from an EMBL/GenBank/DDBJ whole genome shotgun (WGS) entry which is preliminary data.</text>
</comment>
<evidence type="ECO:0000259" key="7">
    <source>
        <dbReference type="PROSITE" id="PS51677"/>
    </source>
</evidence>
<comment type="function">
    <text evidence="1">Is involved in generating a small heat-stable compound (Nod), an acylated oligomer of N-acetylglucosamine, that stimulates mitosis in various plant protoplasts.</text>
</comment>
<dbReference type="AlphaFoldDB" id="A0NRM7"/>
<dbReference type="InterPro" id="IPR011330">
    <property type="entry name" value="Glyco_hydro/deAcase_b/a-brl"/>
</dbReference>
<accession>A0NRM7</accession>
<dbReference type="PANTHER" id="PTHR34216:SF3">
    <property type="entry name" value="POLY-BETA-1,6-N-ACETYL-D-GLUCOSAMINE N-DEACETYLASE"/>
    <property type="match status" value="1"/>
</dbReference>
<dbReference type="eggNOG" id="COG0726">
    <property type="taxonomic scope" value="Bacteria"/>
</dbReference>
<dbReference type="PANTHER" id="PTHR34216">
    <property type="match status" value="1"/>
</dbReference>
<gene>
    <name evidence="8" type="ORF">SIAM614_08008</name>
</gene>
<dbReference type="EMBL" id="AAUW01000005">
    <property type="protein sequence ID" value="EAV44808.1"/>
    <property type="molecule type" value="Genomic_DNA"/>
</dbReference>
<comment type="subcellular location">
    <subcellularLocation>
        <location evidence="2">Secreted</location>
    </subcellularLocation>
</comment>
<dbReference type="PROSITE" id="PS51677">
    <property type="entry name" value="NODB"/>
    <property type="match status" value="1"/>
</dbReference>
<evidence type="ECO:0000256" key="3">
    <source>
        <dbReference type="ARBA" id="ARBA00010973"/>
    </source>
</evidence>
<organism evidence="8 9">
    <name type="scientific">Roseibium aggregatum (strain ATCC 25650 / DSM 13394 / JCM 20685 / NBRC 16684 / NCIMB 2208 / IAM 12614 / B1)</name>
    <name type="common">Stappia aggregata</name>
    <dbReference type="NCBI Taxonomy" id="384765"/>
    <lineage>
        <taxon>Bacteria</taxon>
        <taxon>Pseudomonadati</taxon>
        <taxon>Pseudomonadota</taxon>
        <taxon>Alphaproteobacteria</taxon>
        <taxon>Hyphomicrobiales</taxon>
        <taxon>Stappiaceae</taxon>
        <taxon>Roseibium</taxon>
    </lineage>
</organism>
<reference evidence="8 9" key="1">
    <citation type="submission" date="2006-05" db="EMBL/GenBank/DDBJ databases">
        <authorList>
            <person name="King G."/>
            <person name="Ferriera S."/>
            <person name="Johnson J."/>
            <person name="Kravitz S."/>
            <person name="Beeson K."/>
            <person name="Sutton G."/>
            <person name="Rogers Y.-H."/>
            <person name="Friedman R."/>
            <person name="Frazier M."/>
            <person name="Venter J.C."/>
        </authorList>
    </citation>
    <scope>NUCLEOTIDE SEQUENCE [LARGE SCALE GENOMIC DNA]</scope>
    <source>
        <strain evidence="9">ATCC 25650 / DSM 13394 / JCM 20685 / NBRC 16684 / NCIMB 2208 / IAM 12614 / B1</strain>
    </source>
</reference>
<evidence type="ECO:0000256" key="4">
    <source>
        <dbReference type="ARBA" id="ARBA00020071"/>
    </source>
</evidence>